<comment type="caution">
    <text evidence="2">The sequence shown here is derived from an EMBL/GenBank/DDBJ whole genome shotgun (WGS) entry which is preliminary data.</text>
</comment>
<dbReference type="EMBL" id="JAKLWS010000003">
    <property type="protein sequence ID" value="MCG2587789.1"/>
    <property type="molecule type" value="Genomic_DNA"/>
</dbReference>
<evidence type="ECO:0008006" key="4">
    <source>
        <dbReference type="Google" id="ProtNLM"/>
    </source>
</evidence>
<dbReference type="Proteomes" id="UP001165366">
    <property type="component" value="Unassembled WGS sequence"/>
</dbReference>
<feature type="transmembrane region" description="Helical" evidence="1">
    <location>
        <begin position="7"/>
        <end position="27"/>
    </location>
</feature>
<keyword evidence="3" id="KW-1185">Reference proteome</keyword>
<keyword evidence="1" id="KW-0812">Transmembrane</keyword>
<evidence type="ECO:0000313" key="3">
    <source>
        <dbReference type="Proteomes" id="UP001165366"/>
    </source>
</evidence>
<gene>
    <name evidence="2" type="ORF">L6773_04385</name>
</gene>
<name>A0ABS9KAA9_9BACT</name>
<organism evidence="2 3">
    <name type="scientific">Rhodohalobacter sulfatireducens</name>
    <dbReference type="NCBI Taxonomy" id="2911366"/>
    <lineage>
        <taxon>Bacteria</taxon>
        <taxon>Pseudomonadati</taxon>
        <taxon>Balneolota</taxon>
        <taxon>Balneolia</taxon>
        <taxon>Balneolales</taxon>
        <taxon>Balneolaceae</taxon>
        <taxon>Rhodohalobacter</taxon>
    </lineage>
</organism>
<proteinExistence type="predicted"/>
<reference evidence="2" key="2">
    <citation type="submission" date="2024-05" db="EMBL/GenBank/DDBJ databases">
        <title>Rhodohalobacter halophilus gen. nov., sp. nov., a moderately halophilic member of the family Balneolaceae.</title>
        <authorList>
            <person name="Xia J."/>
        </authorList>
    </citation>
    <scope>NUCLEOTIDE SEQUENCE</scope>
    <source>
        <strain evidence="2">WB101</strain>
    </source>
</reference>
<accession>A0ABS9KAA9</accession>
<protein>
    <recommendedName>
        <fullName evidence="4">SMODS and SLOG-associating 2TM effector domain-containing protein</fullName>
    </recommendedName>
</protein>
<keyword evidence="1" id="KW-1133">Transmembrane helix</keyword>
<dbReference type="RefSeq" id="WP_237852632.1">
    <property type="nucleotide sequence ID" value="NZ_JAKLWS010000003.1"/>
</dbReference>
<sequence length="166" mass="19719">MNFILRYKFSLLLIIGVTGAFFLIGTNGVSDKYFFSIIGTLITLYIGLTQYQLNNDKIFKELFNNFNQRYDEEFNDLINELSSNGDKRVLNRKEKTLIIDYLNLCAEEYLWYKKSRIPKDVWTAWKNGIESNLEIEEVREVVSHELIKFKDSYYGLFDEINFKSDR</sequence>
<feature type="transmembrane region" description="Helical" evidence="1">
    <location>
        <begin position="33"/>
        <end position="53"/>
    </location>
</feature>
<evidence type="ECO:0000313" key="2">
    <source>
        <dbReference type="EMBL" id="MCG2587789.1"/>
    </source>
</evidence>
<evidence type="ECO:0000256" key="1">
    <source>
        <dbReference type="SAM" id="Phobius"/>
    </source>
</evidence>
<reference evidence="2" key="1">
    <citation type="submission" date="2022-01" db="EMBL/GenBank/DDBJ databases">
        <authorList>
            <person name="Wang Y."/>
        </authorList>
    </citation>
    <scope>NUCLEOTIDE SEQUENCE</scope>
    <source>
        <strain evidence="2">WB101</strain>
    </source>
</reference>
<keyword evidence="1" id="KW-0472">Membrane</keyword>